<dbReference type="EMBL" id="BBYR01000017">
    <property type="protein sequence ID" value="GAP35252.1"/>
    <property type="molecule type" value="Genomic_DNA"/>
</dbReference>
<reference evidence="2" key="1">
    <citation type="submission" date="2015-07" db="EMBL/GenBank/DDBJ databases">
        <title>Discovery of a poly(ethylene terephthalate assimilation.</title>
        <authorList>
            <person name="Yoshida S."/>
            <person name="Hiraga K."/>
            <person name="Takehana T."/>
            <person name="Taniguchi I."/>
            <person name="Yamaji H."/>
            <person name="Maeda Y."/>
            <person name="Toyohara K."/>
            <person name="Miyamoto K."/>
            <person name="Kimura Y."/>
            <person name="Oda K."/>
        </authorList>
    </citation>
    <scope>NUCLEOTIDE SEQUENCE [LARGE SCALE GENOMIC DNA]</scope>
    <source>
        <strain evidence="2">NBRC 110686 / TISTR 2288 / 201-F6</strain>
    </source>
</reference>
<reference evidence="1 2" key="2">
    <citation type="journal article" date="2016" name="Science">
        <title>A bacterium that degrades and assimilates poly(ethylene terephthalate).</title>
        <authorList>
            <person name="Yoshida S."/>
            <person name="Hiraga K."/>
            <person name="Takehana T."/>
            <person name="Taniguchi I."/>
            <person name="Yamaji H."/>
            <person name="Maeda Y."/>
            <person name="Toyohara K."/>
            <person name="Miyamoto K."/>
            <person name="Kimura Y."/>
            <person name="Oda K."/>
        </authorList>
    </citation>
    <scope>NUCLEOTIDE SEQUENCE [LARGE SCALE GENOMIC DNA]</scope>
    <source>
        <strain evidence="2">NBRC 110686 / TISTR 2288 / 201-F6</strain>
    </source>
</reference>
<proteinExistence type="predicted"/>
<dbReference type="OrthoDB" id="8593220at2"/>
<dbReference type="Proteomes" id="UP000037660">
    <property type="component" value="Unassembled WGS sequence"/>
</dbReference>
<evidence type="ECO:0000313" key="1">
    <source>
        <dbReference type="EMBL" id="GAP35252.1"/>
    </source>
</evidence>
<dbReference type="STRING" id="1547922.ISF6_0843"/>
<keyword evidence="2" id="KW-1185">Reference proteome</keyword>
<comment type="caution">
    <text evidence="1">The sequence shown here is derived from an EMBL/GenBank/DDBJ whole genome shotgun (WGS) entry which is preliminary data.</text>
</comment>
<dbReference type="AlphaFoldDB" id="A0A0K8NXX3"/>
<organism evidence="1 2">
    <name type="scientific">Piscinibacter sakaiensis</name>
    <name type="common">Ideonella sakaiensis</name>
    <dbReference type="NCBI Taxonomy" id="1547922"/>
    <lineage>
        <taxon>Bacteria</taxon>
        <taxon>Pseudomonadati</taxon>
        <taxon>Pseudomonadota</taxon>
        <taxon>Betaproteobacteria</taxon>
        <taxon>Burkholderiales</taxon>
        <taxon>Sphaerotilaceae</taxon>
        <taxon>Piscinibacter</taxon>
    </lineage>
</organism>
<accession>A0A0K8NXX3</accession>
<name>A0A0K8NXX3_PISS1</name>
<dbReference type="RefSeq" id="WP_054019310.1">
    <property type="nucleotide sequence ID" value="NZ_BBYR01000017.1"/>
</dbReference>
<protein>
    <submittedName>
        <fullName evidence="1">Uncharacterized protein</fullName>
    </submittedName>
</protein>
<gene>
    <name evidence="1" type="ORF">ISF6_0843</name>
</gene>
<sequence length="195" mass="21327">MGNPPLRRGTIANRLGPEVRPPQVARQLVAAVAALAYALPLAAGGADEALRNGYDDPHFRATRAIAGCPVPAGPYATEAELRAQAHRRAEKGTSCWLADDPSCTRANAYAYDREIAEHLRQDWRAHRRYADSSLWITVQGRVVYVEGCVARADDAARIEAAVRRLPHVQQAIAIVTTRPRQPPPYRTRPAPPSTP</sequence>
<evidence type="ECO:0000313" key="2">
    <source>
        <dbReference type="Proteomes" id="UP000037660"/>
    </source>
</evidence>